<keyword evidence="3" id="KW-0050">Antiport</keyword>
<keyword evidence="2" id="KW-0813">Transport</keyword>
<protein>
    <submittedName>
        <fullName evidence="10">Sodium/calcium exchanger protein</fullName>
    </submittedName>
</protein>
<evidence type="ECO:0000256" key="8">
    <source>
        <dbReference type="SAM" id="Phobius"/>
    </source>
</evidence>
<comment type="subcellular location">
    <subcellularLocation>
        <location evidence="1">Membrane</location>
        <topology evidence="1">Multi-pass membrane protein</topology>
    </subcellularLocation>
</comment>
<feature type="transmembrane region" description="Helical" evidence="8">
    <location>
        <begin position="86"/>
        <end position="106"/>
    </location>
</feature>
<gene>
    <name evidence="10" type="ORF">DICVIV_12311</name>
</gene>
<feature type="domain" description="Sodium/calcium exchanger membrane region" evidence="9">
    <location>
        <begin position="363"/>
        <end position="459"/>
    </location>
</feature>
<feature type="transmembrane region" description="Helical" evidence="8">
    <location>
        <begin position="32"/>
        <end position="52"/>
    </location>
</feature>
<evidence type="ECO:0000256" key="4">
    <source>
        <dbReference type="ARBA" id="ARBA00022568"/>
    </source>
</evidence>
<evidence type="ECO:0000313" key="11">
    <source>
        <dbReference type="Proteomes" id="UP000053766"/>
    </source>
</evidence>
<feature type="transmembrane region" description="Helical" evidence="8">
    <location>
        <begin position="427"/>
        <end position="450"/>
    </location>
</feature>
<keyword evidence="5 8" id="KW-0812">Transmembrane</keyword>
<reference evidence="10 11" key="1">
    <citation type="submission" date="2013-11" db="EMBL/GenBank/DDBJ databases">
        <title>Draft genome of the bovine lungworm Dictyocaulus viviparus.</title>
        <authorList>
            <person name="Mitreva M."/>
        </authorList>
    </citation>
    <scope>NUCLEOTIDE SEQUENCE [LARGE SCALE GENOMIC DNA]</scope>
    <source>
        <strain evidence="10 11">HannoverDv2000</strain>
    </source>
</reference>
<feature type="domain" description="Sodium/calcium exchanger membrane region" evidence="9">
    <location>
        <begin position="1"/>
        <end position="104"/>
    </location>
</feature>
<proteinExistence type="predicted"/>
<evidence type="ECO:0000256" key="5">
    <source>
        <dbReference type="ARBA" id="ARBA00022692"/>
    </source>
</evidence>
<dbReference type="Pfam" id="PF01699">
    <property type="entry name" value="Na_Ca_ex"/>
    <property type="match status" value="2"/>
</dbReference>
<dbReference type="InterPro" id="IPR044880">
    <property type="entry name" value="NCX_ion-bd_dom_sf"/>
</dbReference>
<evidence type="ECO:0000259" key="9">
    <source>
        <dbReference type="Pfam" id="PF01699"/>
    </source>
</evidence>
<dbReference type="Gene3D" id="1.20.1420.30">
    <property type="entry name" value="NCX, central ion-binding region"/>
    <property type="match status" value="2"/>
</dbReference>
<organism evidence="10 11">
    <name type="scientific">Dictyocaulus viviparus</name>
    <name type="common">Bovine lungworm</name>
    <dbReference type="NCBI Taxonomy" id="29172"/>
    <lineage>
        <taxon>Eukaryota</taxon>
        <taxon>Metazoa</taxon>
        <taxon>Ecdysozoa</taxon>
        <taxon>Nematoda</taxon>
        <taxon>Chromadorea</taxon>
        <taxon>Rhabditida</taxon>
        <taxon>Rhabditina</taxon>
        <taxon>Rhabditomorpha</taxon>
        <taxon>Strongyloidea</taxon>
        <taxon>Metastrongylidae</taxon>
        <taxon>Dictyocaulus</taxon>
    </lineage>
</organism>
<reference evidence="11" key="2">
    <citation type="journal article" date="2016" name="Sci. Rep.">
        <title>Dictyocaulus viviparus genome, variome and transcriptome elucidate lungworm biology and support future intervention.</title>
        <authorList>
            <person name="McNulty S.N."/>
            <person name="Strube C."/>
            <person name="Rosa B.A."/>
            <person name="Martin J.C."/>
            <person name="Tyagi R."/>
            <person name="Choi Y.J."/>
            <person name="Wang Q."/>
            <person name="Hallsworth Pepin K."/>
            <person name="Zhang X."/>
            <person name="Ozersky P."/>
            <person name="Wilson R.K."/>
            <person name="Sternberg P.W."/>
            <person name="Gasser R.B."/>
            <person name="Mitreva M."/>
        </authorList>
    </citation>
    <scope>NUCLEOTIDE SEQUENCE [LARGE SCALE GENOMIC DNA]</scope>
    <source>
        <strain evidence="11">HannoverDv2000</strain>
    </source>
</reference>
<keyword evidence="4" id="KW-0106">Calcium</keyword>
<accession>A0A0D8XD84</accession>
<dbReference type="PANTHER" id="PTHR12266">
    <property type="entry name" value="NA+/CA2+ K+ INDEPENDENT EXCHANGER"/>
    <property type="match status" value="1"/>
</dbReference>
<evidence type="ECO:0000256" key="2">
    <source>
        <dbReference type="ARBA" id="ARBA00022448"/>
    </source>
</evidence>
<evidence type="ECO:0000256" key="7">
    <source>
        <dbReference type="ARBA" id="ARBA00023136"/>
    </source>
</evidence>
<name>A0A0D8XD84_DICVI</name>
<evidence type="ECO:0000313" key="10">
    <source>
        <dbReference type="EMBL" id="KJH41717.1"/>
    </source>
</evidence>
<evidence type="ECO:0000256" key="1">
    <source>
        <dbReference type="ARBA" id="ARBA00004141"/>
    </source>
</evidence>
<dbReference type="GO" id="GO:0016020">
    <property type="term" value="C:membrane"/>
    <property type="evidence" value="ECO:0007669"/>
    <property type="project" value="UniProtKB-SubCell"/>
</dbReference>
<feature type="transmembrane region" description="Helical" evidence="8">
    <location>
        <begin position="361"/>
        <end position="378"/>
    </location>
</feature>
<dbReference type="Proteomes" id="UP000053766">
    <property type="component" value="Unassembled WGS sequence"/>
</dbReference>
<dbReference type="GO" id="GO:0006874">
    <property type="term" value="P:intracellular calcium ion homeostasis"/>
    <property type="evidence" value="ECO:0007669"/>
    <property type="project" value="TreeGrafter"/>
</dbReference>
<keyword evidence="7 8" id="KW-0472">Membrane</keyword>
<evidence type="ECO:0000256" key="3">
    <source>
        <dbReference type="ARBA" id="ARBA00022449"/>
    </source>
</evidence>
<evidence type="ECO:0000256" key="6">
    <source>
        <dbReference type="ARBA" id="ARBA00022989"/>
    </source>
</evidence>
<sequence length="474" mass="53067">MAFGNGAPDIFASIASVLSSPKPKAGLALGELFGAGIFVTTMVTATIILIKPFKIDIYSTLRDIFFYLIALLWILLIFLYSNRVYIWQPFGFLVLYAIYLLTVIVGHQIHRRKKKRQRGLGIKKVNSSLTKSGSVHLVIPSIHVISEAGEKLQNTPETSIEKISQSGDVPQECFRRSTIINDNKQSIIQTNTIDDSLSNDSKKEDDTTNAEILEEFVVSHNLVYTGHEARSRATSLVPPPVKIVSLRMFFYDIYEHLHPLPNEWDELDWFTRVLSVIKMPGMFLFKLTIPLNECSWSKAVSIMQAVLAPQWFLFSIQMNLVEPFSSSPGLYVYALLVSLVFVGLLVFFTSMTTQPRYYKELTSYLGFLMSLSWIYFISSEVVNVVTMFGVVLQLSHEVLGLTILAWSNSIGDLIADISVVRQGYPRMAMAAAIGGPLFNLLMGFGIPFLIAKANGRTVTVSVECVKVSRQPLIH</sequence>
<dbReference type="PANTHER" id="PTHR12266:SF0">
    <property type="entry name" value="MITOCHONDRIAL SODIUM_CALCIUM EXCHANGER PROTEIN"/>
    <property type="match status" value="1"/>
</dbReference>
<dbReference type="STRING" id="29172.A0A0D8XD84"/>
<dbReference type="AlphaFoldDB" id="A0A0D8XD84"/>
<dbReference type="InterPro" id="IPR051359">
    <property type="entry name" value="CaCA_antiporter"/>
</dbReference>
<dbReference type="InterPro" id="IPR004837">
    <property type="entry name" value="NaCa_Exmemb"/>
</dbReference>
<dbReference type="EMBL" id="KN716773">
    <property type="protein sequence ID" value="KJH41717.1"/>
    <property type="molecule type" value="Genomic_DNA"/>
</dbReference>
<feature type="transmembrane region" description="Helical" evidence="8">
    <location>
        <begin position="330"/>
        <end position="349"/>
    </location>
</feature>
<keyword evidence="4" id="KW-0109">Calcium transport</keyword>
<dbReference type="OrthoDB" id="407410at2759"/>
<keyword evidence="4" id="KW-0406">Ion transport</keyword>
<feature type="transmembrane region" description="Helical" evidence="8">
    <location>
        <begin position="299"/>
        <end position="318"/>
    </location>
</feature>
<feature type="transmembrane region" description="Helical" evidence="8">
    <location>
        <begin position="64"/>
        <end position="80"/>
    </location>
</feature>
<keyword evidence="11" id="KW-1185">Reference proteome</keyword>
<dbReference type="GO" id="GO:0005432">
    <property type="term" value="F:calcium:sodium antiporter activity"/>
    <property type="evidence" value="ECO:0007669"/>
    <property type="project" value="TreeGrafter"/>
</dbReference>
<keyword evidence="6 8" id="KW-1133">Transmembrane helix</keyword>